<dbReference type="InterPro" id="IPR002772">
    <property type="entry name" value="Glyco_hydro_3_C"/>
</dbReference>
<dbReference type="SMART" id="SM01217">
    <property type="entry name" value="Fn3_like"/>
    <property type="match status" value="1"/>
</dbReference>
<dbReference type="PANTHER" id="PTHR42715">
    <property type="entry name" value="BETA-GLUCOSIDASE"/>
    <property type="match status" value="1"/>
</dbReference>
<keyword evidence="4" id="KW-0326">Glycosidase</keyword>
<dbReference type="Gene3D" id="2.60.120.260">
    <property type="entry name" value="Galactose-binding domain-like"/>
    <property type="match status" value="1"/>
</dbReference>
<organism evidence="6 7">
    <name type="scientific">Nakamurella flavida</name>
    <dbReference type="NCBI Taxonomy" id="363630"/>
    <lineage>
        <taxon>Bacteria</taxon>
        <taxon>Bacillati</taxon>
        <taxon>Actinomycetota</taxon>
        <taxon>Actinomycetes</taxon>
        <taxon>Nakamurellales</taxon>
        <taxon>Nakamurellaceae</taxon>
        <taxon>Nakamurella</taxon>
    </lineage>
</organism>
<protein>
    <submittedName>
        <fullName evidence="6">Glycoside hydrolase family 3 protein</fullName>
    </submittedName>
</protein>
<evidence type="ECO:0000256" key="3">
    <source>
        <dbReference type="ARBA" id="ARBA00023277"/>
    </source>
</evidence>
<dbReference type="PROSITE" id="PS00775">
    <property type="entry name" value="GLYCOSYL_HYDROL_F3"/>
    <property type="match status" value="1"/>
</dbReference>
<evidence type="ECO:0000259" key="5">
    <source>
        <dbReference type="SMART" id="SM01217"/>
    </source>
</evidence>
<dbReference type="AlphaFoldDB" id="A0A939C1V7"/>
<evidence type="ECO:0000313" key="7">
    <source>
        <dbReference type="Proteomes" id="UP000663801"/>
    </source>
</evidence>
<dbReference type="Gene3D" id="3.40.50.1700">
    <property type="entry name" value="Glycoside hydrolase family 3 C-terminal domain"/>
    <property type="match status" value="1"/>
</dbReference>
<dbReference type="PANTHER" id="PTHR42715:SF10">
    <property type="entry name" value="BETA-GLUCOSIDASE"/>
    <property type="match status" value="1"/>
</dbReference>
<gene>
    <name evidence="6" type="ORF">JL107_16715</name>
</gene>
<dbReference type="EMBL" id="JAERWL010000015">
    <property type="protein sequence ID" value="MBM9478093.1"/>
    <property type="molecule type" value="Genomic_DNA"/>
</dbReference>
<dbReference type="SUPFAM" id="SSF51445">
    <property type="entry name" value="(Trans)glycosidases"/>
    <property type="match status" value="1"/>
</dbReference>
<sequence>MTSADRSPAAETASTADIAELISRLDLPARVRLLTGGTTFTLAPEPVIGLGELRMSDGPTGVRGLKFAGGRQVALFPNATLLASAWSEDTAAEVGAMLAEEALAQEIHVVLGPTINLHRTALGGRLFEAYSEDPLLTGKLAAAYVRGMQGLGVAACLKHLVANESETDRNTVNSVVDEATLRELYLLPFEIAQADADAWSMMAAYNDINGVAATEQNHIVNEVVKGEWGYSGVIMSDWFATKTAAQAANGGLDLVMPGPDGPWGEALVAAVRDGRVAESVVDDHLTRVLRLAGRVGALGELRSYPADLPTPGSATRREQMTRLAAGGMTVLINRDEALPLSSLATVALIGRHAVETITMGGGSATVNPPYQVSAAQGLRELMGGSVTVTDGVEVRTRAVPARGGFLTDPVTGAPGVRFTLRDADGAVIEERLEAGATTLVGIDDEFDQVVITLDVEAVITGDGPIELGAIGVGSWTLQAGDQDISFTLRATGSIGEEMLAPPVQVETATVTAGSTLRGTVRLPRQTAITTDVQDGEDILVGGAVLGVVARPAPRPAADVIADAVAAARDAEVAVVVVGLTEEQETESVDKSTLALPGEQDAMVSAVAAAASRTVVVVNAATPILMPWLDEVDAVLWVGLPGQEAGHAIAAALLGVIEPAGRLVTTFPAADGASPAWAVEPVDGDLVYTEGTFIGYRGHWAQLAAPPAFWLGHGLGYGSWEYGEAALVPGQDTAVRVPVTNTSARPSREVVQLYFAPAETDQPVRLVGWQAVDVEPGAAADVTVTADARLWRRWDTENSGWTALSGTGELLVARGLGDVRARVTLQG</sequence>
<evidence type="ECO:0000256" key="1">
    <source>
        <dbReference type="ARBA" id="ARBA00005336"/>
    </source>
</evidence>
<dbReference type="InterPro" id="IPR013783">
    <property type="entry name" value="Ig-like_fold"/>
</dbReference>
<dbReference type="PRINTS" id="PR00133">
    <property type="entry name" value="GLHYDRLASE3"/>
</dbReference>
<dbReference type="InterPro" id="IPR036881">
    <property type="entry name" value="Glyco_hydro_3_C_sf"/>
</dbReference>
<dbReference type="Gene3D" id="2.60.40.10">
    <property type="entry name" value="Immunoglobulins"/>
    <property type="match status" value="1"/>
</dbReference>
<keyword evidence="2 4" id="KW-0378">Hydrolase</keyword>
<dbReference type="InterPro" id="IPR001764">
    <property type="entry name" value="Glyco_hydro_3_N"/>
</dbReference>
<dbReference type="InterPro" id="IPR019800">
    <property type="entry name" value="Glyco_hydro_3_AS"/>
</dbReference>
<comment type="similarity">
    <text evidence="1 4">Belongs to the glycosyl hydrolase 3 family.</text>
</comment>
<dbReference type="GO" id="GO:0005975">
    <property type="term" value="P:carbohydrate metabolic process"/>
    <property type="evidence" value="ECO:0007669"/>
    <property type="project" value="InterPro"/>
</dbReference>
<evidence type="ECO:0000256" key="2">
    <source>
        <dbReference type="ARBA" id="ARBA00022801"/>
    </source>
</evidence>
<dbReference type="SUPFAM" id="SSF52279">
    <property type="entry name" value="Beta-D-glucan exohydrolase, C-terminal domain"/>
    <property type="match status" value="1"/>
</dbReference>
<keyword evidence="3" id="KW-0119">Carbohydrate metabolism</keyword>
<dbReference type="RefSeq" id="WP_205258215.1">
    <property type="nucleotide sequence ID" value="NZ_BAAAPV010000002.1"/>
</dbReference>
<comment type="caution">
    <text evidence="6">The sequence shown here is derived from an EMBL/GenBank/DDBJ whole genome shotgun (WGS) entry which is preliminary data.</text>
</comment>
<dbReference type="InterPro" id="IPR036962">
    <property type="entry name" value="Glyco_hydro_3_N_sf"/>
</dbReference>
<dbReference type="InterPro" id="IPR050288">
    <property type="entry name" value="Cellulose_deg_GH3"/>
</dbReference>
<reference evidence="6" key="1">
    <citation type="submission" date="2021-01" db="EMBL/GenBank/DDBJ databases">
        <title>KCTC 19127 draft genome.</title>
        <authorList>
            <person name="An D."/>
        </authorList>
    </citation>
    <scope>NUCLEOTIDE SEQUENCE</scope>
    <source>
        <strain evidence="6">KCTC 19127</strain>
    </source>
</reference>
<evidence type="ECO:0000313" key="6">
    <source>
        <dbReference type="EMBL" id="MBM9478093.1"/>
    </source>
</evidence>
<accession>A0A939C1V7</accession>
<proteinExistence type="inferred from homology"/>
<dbReference type="Gene3D" id="3.20.20.300">
    <property type="entry name" value="Glycoside hydrolase, family 3, N-terminal domain"/>
    <property type="match status" value="1"/>
</dbReference>
<dbReference type="InterPro" id="IPR017853">
    <property type="entry name" value="GH"/>
</dbReference>
<keyword evidence="7" id="KW-1185">Reference proteome</keyword>
<dbReference type="GO" id="GO:0004553">
    <property type="term" value="F:hydrolase activity, hydrolyzing O-glycosyl compounds"/>
    <property type="evidence" value="ECO:0007669"/>
    <property type="project" value="InterPro"/>
</dbReference>
<dbReference type="Proteomes" id="UP000663801">
    <property type="component" value="Unassembled WGS sequence"/>
</dbReference>
<evidence type="ECO:0000256" key="4">
    <source>
        <dbReference type="RuleBase" id="RU361161"/>
    </source>
</evidence>
<feature type="domain" description="Fibronectin type III-like" evidence="5">
    <location>
        <begin position="748"/>
        <end position="815"/>
    </location>
</feature>
<dbReference type="Pfam" id="PF00933">
    <property type="entry name" value="Glyco_hydro_3"/>
    <property type="match status" value="1"/>
</dbReference>
<dbReference type="Pfam" id="PF01915">
    <property type="entry name" value="Glyco_hydro_3_C"/>
    <property type="match status" value="1"/>
</dbReference>
<name>A0A939C1V7_9ACTN</name>
<dbReference type="InterPro" id="IPR026891">
    <property type="entry name" value="Fn3-like"/>
</dbReference>
<dbReference type="Pfam" id="PF14310">
    <property type="entry name" value="Fn3-like"/>
    <property type="match status" value="1"/>
</dbReference>